<feature type="region of interest" description="Disordered" evidence="1">
    <location>
        <begin position="80"/>
        <end position="101"/>
    </location>
</feature>
<dbReference type="Proteomes" id="UP000187209">
    <property type="component" value="Unassembled WGS sequence"/>
</dbReference>
<evidence type="ECO:0000313" key="2">
    <source>
        <dbReference type="EMBL" id="OMJ67957.1"/>
    </source>
</evidence>
<organism evidence="3 4">
    <name type="scientific">Stentor coeruleus</name>
    <dbReference type="NCBI Taxonomy" id="5963"/>
    <lineage>
        <taxon>Eukaryota</taxon>
        <taxon>Sar</taxon>
        <taxon>Alveolata</taxon>
        <taxon>Ciliophora</taxon>
        <taxon>Postciliodesmatophora</taxon>
        <taxon>Heterotrichea</taxon>
        <taxon>Heterotrichida</taxon>
        <taxon>Stentoridae</taxon>
        <taxon>Stentor</taxon>
    </lineage>
</organism>
<accession>A0A1R2AVN5</accession>
<reference evidence="3 4" key="1">
    <citation type="submission" date="2016-11" db="EMBL/GenBank/DDBJ databases">
        <title>The macronuclear genome of Stentor coeruleus: a giant cell with tiny introns.</title>
        <authorList>
            <person name="Slabodnick M."/>
            <person name="Ruby J.G."/>
            <person name="Reiff S.B."/>
            <person name="Swart E.C."/>
            <person name="Gosai S."/>
            <person name="Prabakaran S."/>
            <person name="Witkowska E."/>
            <person name="Larue G.E."/>
            <person name="Fisher S."/>
            <person name="Freeman R.M."/>
            <person name="Gunawardena J."/>
            <person name="Chu W."/>
            <person name="Stover N.A."/>
            <person name="Gregory B.D."/>
            <person name="Nowacki M."/>
            <person name="Derisi J."/>
            <person name="Roy S.W."/>
            <person name="Marshall W.F."/>
            <person name="Sood P."/>
        </authorList>
    </citation>
    <scope>NUCLEOTIDE SEQUENCE [LARGE SCALE GENOMIC DNA]</scope>
    <source>
        <strain evidence="3">WM001</strain>
    </source>
</reference>
<protein>
    <submittedName>
        <fullName evidence="3">Uncharacterized protein</fullName>
    </submittedName>
</protein>
<sequence length="268" mass="30729">MKMVNDFFHKLGKVLEKKHIGKNEAVRMFSSKETWNLEDLISKIREFDQKITRKEIENMFVALSSDDFLSEQVVAKELKKAMKDSDSSSESSDISSPSEGEFVQEDIDIDKVNKLYELLTFKIKANNIGTDELTDIISQTLPGYSDGEKLSKLFLRKELRIEDGVDRNMIISSILAGKGKISNGQVLEVLIENCLRFCVCEIQSPVPDDLKSLFIDSCHKADLRKTGCLDWRVLEKIFEKYNIQVNLNVKYYCFTLGKSLEMIPYQLV</sequence>
<keyword evidence="4" id="KW-1185">Reference proteome</keyword>
<proteinExistence type="predicted"/>
<gene>
    <name evidence="3" type="ORF">SteCoe_34102</name>
    <name evidence="2" type="ORF">SteCoe_34733</name>
</gene>
<dbReference type="EMBL" id="MPUH01001330">
    <property type="protein sequence ID" value="OMJ68450.1"/>
    <property type="molecule type" value="Genomic_DNA"/>
</dbReference>
<dbReference type="EMBL" id="MPUH01001408">
    <property type="protein sequence ID" value="OMJ67957.1"/>
    <property type="molecule type" value="Genomic_DNA"/>
</dbReference>
<evidence type="ECO:0000313" key="4">
    <source>
        <dbReference type="Proteomes" id="UP000187209"/>
    </source>
</evidence>
<evidence type="ECO:0000313" key="3">
    <source>
        <dbReference type="EMBL" id="OMJ68450.1"/>
    </source>
</evidence>
<comment type="caution">
    <text evidence="3">The sequence shown here is derived from an EMBL/GenBank/DDBJ whole genome shotgun (WGS) entry which is preliminary data.</text>
</comment>
<name>A0A1R2AVN5_9CILI</name>
<feature type="compositionally biased region" description="Low complexity" evidence="1">
    <location>
        <begin position="88"/>
        <end position="101"/>
    </location>
</feature>
<evidence type="ECO:0000256" key="1">
    <source>
        <dbReference type="SAM" id="MobiDB-lite"/>
    </source>
</evidence>
<dbReference type="AlphaFoldDB" id="A0A1R2AVN5"/>